<evidence type="ECO:0000313" key="6">
    <source>
        <dbReference type="Proteomes" id="UP001465755"/>
    </source>
</evidence>
<keyword evidence="6" id="KW-1185">Reference proteome</keyword>
<feature type="compositionally biased region" description="Polar residues" evidence="4">
    <location>
        <begin position="439"/>
        <end position="456"/>
    </location>
</feature>
<keyword evidence="3" id="KW-0539">Nucleus</keyword>
<dbReference type="PANTHER" id="PTHR12940:SF0">
    <property type="entry name" value="SPLICING FACTOR ESS-2 HOMOLOG"/>
    <property type="match status" value="1"/>
</dbReference>
<reference evidence="5 6" key="1">
    <citation type="journal article" date="2024" name="Nat. Commun.">
        <title>Phylogenomics reveals the evolutionary origins of lichenization in chlorophyte algae.</title>
        <authorList>
            <person name="Puginier C."/>
            <person name="Libourel C."/>
            <person name="Otte J."/>
            <person name="Skaloud P."/>
            <person name="Haon M."/>
            <person name="Grisel S."/>
            <person name="Petersen M."/>
            <person name="Berrin J.G."/>
            <person name="Delaux P.M."/>
            <person name="Dal Grande F."/>
            <person name="Keller J."/>
        </authorList>
    </citation>
    <scope>NUCLEOTIDE SEQUENCE [LARGE SCALE GENOMIC DNA]</scope>
    <source>
        <strain evidence="5 6">SAG 2036</strain>
    </source>
</reference>
<protein>
    <submittedName>
        <fullName evidence="5">Uncharacterized protein</fullName>
    </submittedName>
</protein>
<dbReference type="Proteomes" id="UP001465755">
    <property type="component" value="Unassembled WGS sequence"/>
</dbReference>
<feature type="region of interest" description="Disordered" evidence="4">
    <location>
        <begin position="252"/>
        <end position="280"/>
    </location>
</feature>
<dbReference type="Pfam" id="PF09751">
    <property type="entry name" value="Es2"/>
    <property type="match status" value="2"/>
</dbReference>
<evidence type="ECO:0000256" key="2">
    <source>
        <dbReference type="ARBA" id="ARBA00009072"/>
    </source>
</evidence>
<feature type="region of interest" description="Disordered" evidence="4">
    <location>
        <begin position="347"/>
        <end position="456"/>
    </location>
</feature>
<feature type="compositionally biased region" description="Polar residues" evidence="4">
    <location>
        <begin position="365"/>
        <end position="376"/>
    </location>
</feature>
<gene>
    <name evidence="5" type="ORF">WJX73_005229</name>
</gene>
<proteinExistence type="inferred from homology"/>
<comment type="subcellular location">
    <subcellularLocation>
        <location evidence="1">Nucleus</location>
    </subcellularLocation>
</comment>
<sequence>MSVVETASRAVAANSDSKAAIDSSLKRQPEVLDEDEWTRQIESIIERDFFPDLPKLQNKLEWLKAVQSGDPVLIRQAQMNIARRRAGLKTPVGATPQDFGASVLHGSLLRTPAGLATPGFTPAQPSGQEAAGLEQEGIAQPLPSVGLDKFMATHTSEDNASFAEIMADSAKRRRLSKPWLFEEKNTRPALDGPRAVDGFGSSGQPVDGLISWPYVNKNRLYYDGAEQEALPLSNQELSLQVQGKPKQIRHANTRMPTASGPPSSTEPAASLQQPSTSASQRDMLATPAMVPGVDASPLVTWGDLEGTPLRLAEEDDLAVEALGPGPRFHLNSTPQRDQVGRRISQRATASLKRPVPPPPRFHDTPGTSGPRTSTAKPLSAAGQRLASSLRTSTPASEDAALRASYSKRTPAPTASPSPWTPRRAATPVMSPRSTPLPASHSSKQVPANLTDNLLNI</sequence>
<organism evidence="5 6">
    <name type="scientific">Symbiochloris irregularis</name>
    <dbReference type="NCBI Taxonomy" id="706552"/>
    <lineage>
        <taxon>Eukaryota</taxon>
        <taxon>Viridiplantae</taxon>
        <taxon>Chlorophyta</taxon>
        <taxon>core chlorophytes</taxon>
        <taxon>Trebouxiophyceae</taxon>
        <taxon>Trebouxiales</taxon>
        <taxon>Trebouxiaceae</taxon>
        <taxon>Symbiochloris</taxon>
    </lineage>
</organism>
<dbReference type="GO" id="GO:0071013">
    <property type="term" value="C:catalytic step 2 spliceosome"/>
    <property type="evidence" value="ECO:0007669"/>
    <property type="project" value="TreeGrafter"/>
</dbReference>
<comment type="similarity">
    <text evidence="2">Belongs to the ESS2 family.</text>
</comment>
<evidence type="ECO:0000256" key="3">
    <source>
        <dbReference type="ARBA" id="ARBA00023242"/>
    </source>
</evidence>
<evidence type="ECO:0000256" key="4">
    <source>
        <dbReference type="SAM" id="MobiDB-lite"/>
    </source>
</evidence>
<comment type="caution">
    <text evidence="5">The sequence shown here is derived from an EMBL/GenBank/DDBJ whole genome shotgun (WGS) entry which is preliminary data.</text>
</comment>
<name>A0AAW1P1E9_9CHLO</name>
<evidence type="ECO:0000256" key="1">
    <source>
        <dbReference type="ARBA" id="ARBA00004123"/>
    </source>
</evidence>
<dbReference type="InterPro" id="IPR019148">
    <property type="entry name" value="Nuclear_protein_DGCR14_ESS-2"/>
</dbReference>
<dbReference type="EMBL" id="JALJOQ010000072">
    <property type="protein sequence ID" value="KAK9802041.1"/>
    <property type="molecule type" value="Genomic_DNA"/>
</dbReference>
<dbReference type="PANTHER" id="PTHR12940">
    <property type="entry name" value="ES-2 PROTEIN - RELATED"/>
    <property type="match status" value="1"/>
</dbReference>
<feature type="region of interest" description="Disordered" evidence="4">
    <location>
        <begin position="1"/>
        <end position="28"/>
    </location>
</feature>
<feature type="compositionally biased region" description="Polar residues" evidence="4">
    <location>
        <begin position="254"/>
        <end position="280"/>
    </location>
</feature>
<evidence type="ECO:0000313" key="5">
    <source>
        <dbReference type="EMBL" id="KAK9802041.1"/>
    </source>
</evidence>
<feature type="region of interest" description="Disordered" evidence="4">
    <location>
        <begin position="322"/>
        <end position="341"/>
    </location>
</feature>
<dbReference type="AlphaFoldDB" id="A0AAW1P1E9"/>
<feature type="compositionally biased region" description="Polar residues" evidence="4">
    <location>
        <begin position="385"/>
        <end position="395"/>
    </location>
</feature>
<accession>A0AAW1P1E9</accession>